<keyword evidence="3" id="KW-1185">Reference proteome</keyword>
<evidence type="ECO:0000259" key="1">
    <source>
        <dbReference type="Pfam" id="PF05050"/>
    </source>
</evidence>
<dbReference type="AlphaFoldDB" id="F6D285"/>
<gene>
    <name evidence="2" type="ordered locus">MSWAN_1591</name>
</gene>
<sequence length="340" mass="39626">MQFLKNPLNFIKKANRSFNLFLEHSDKIFKFLNDYDKNQEKVDKFLGEYNTNYAECKNYFFNGDEHLFKMRNTDEFFKMCFFNNIQLLSYSPSENRIYLKTEDGIVLVTNNRFYTIKEIFARNGYSVPVLYQFKDFIVFDVGMNRGYSALKFANFDSCKAVYGFEIDNDTYNFALENFNLNPTISRKINPYNFGLSDEEGEVDIYSLPGSDGLTTTRIEFTDINGEWKSGKKEMKIKKAKVKSAGSFLSGIIQNENINSKIVLKIDTEGAEDKIIDDLIREGVLDKVDLIMGEIHLDTFDLNSKLVGFKEISKVYHTKNIYSFCYVREELYNELPLSKFS</sequence>
<organism evidence="2 3">
    <name type="scientific">Methanobacterium paludis (strain DSM 25820 / JCM 18151 / SWAN1)</name>
    <dbReference type="NCBI Taxonomy" id="868131"/>
    <lineage>
        <taxon>Archaea</taxon>
        <taxon>Methanobacteriati</taxon>
        <taxon>Methanobacteriota</taxon>
        <taxon>Methanomada group</taxon>
        <taxon>Methanobacteria</taxon>
        <taxon>Methanobacteriales</taxon>
        <taxon>Methanobacteriaceae</taxon>
        <taxon>Methanobacterium</taxon>
    </lineage>
</organism>
<protein>
    <submittedName>
        <fullName evidence="2">Methyltransferase FkbM family</fullName>
    </submittedName>
</protein>
<dbReference type="InterPro" id="IPR052514">
    <property type="entry name" value="SAM-dependent_MTase"/>
</dbReference>
<dbReference type="STRING" id="868131.MSWAN_1591"/>
<evidence type="ECO:0000313" key="3">
    <source>
        <dbReference type="Proteomes" id="UP000009231"/>
    </source>
</evidence>
<keyword evidence="2" id="KW-0808">Transferase</keyword>
<dbReference type="eggNOG" id="arCOG01402">
    <property type="taxonomic scope" value="Archaea"/>
</dbReference>
<dbReference type="Gene3D" id="3.40.50.150">
    <property type="entry name" value="Vaccinia Virus protein VP39"/>
    <property type="match status" value="1"/>
</dbReference>
<dbReference type="NCBIfam" id="TIGR01444">
    <property type="entry name" value="fkbM_fam"/>
    <property type="match status" value="1"/>
</dbReference>
<proteinExistence type="predicted"/>
<dbReference type="PANTHER" id="PTHR34203">
    <property type="entry name" value="METHYLTRANSFERASE, FKBM FAMILY PROTEIN"/>
    <property type="match status" value="1"/>
</dbReference>
<dbReference type="HOGENOM" id="CLU_048227_0_0_2"/>
<dbReference type="SUPFAM" id="SSF53335">
    <property type="entry name" value="S-adenosyl-L-methionine-dependent methyltransferases"/>
    <property type="match status" value="1"/>
</dbReference>
<dbReference type="RefSeq" id="WP_013826101.1">
    <property type="nucleotide sequence ID" value="NC_015574.1"/>
</dbReference>
<dbReference type="GO" id="GO:0008168">
    <property type="term" value="F:methyltransferase activity"/>
    <property type="evidence" value="ECO:0007669"/>
    <property type="project" value="UniProtKB-KW"/>
</dbReference>
<reference evidence="2 3" key="1">
    <citation type="journal article" date="2014" name="Int. J. Syst. Evol. Microbiol.">
        <title>Methanobacterium paludis sp. nov. and a novel strain of Methanobacterium lacus isolated from northern peatlands.</title>
        <authorList>
            <person name="Cadillo-Quiroz H."/>
            <person name="Brauer S.L."/>
            <person name="Goodson N."/>
            <person name="Yavitt J.B."/>
            <person name="Zinder S.H."/>
        </authorList>
    </citation>
    <scope>NUCLEOTIDE SEQUENCE [LARGE SCALE GENOMIC DNA]</scope>
    <source>
        <strain evidence="3">DSM 25820 / JCM 18151 / SWAN1</strain>
    </source>
</reference>
<dbReference type="InterPro" id="IPR006342">
    <property type="entry name" value="FkbM_mtfrase"/>
</dbReference>
<dbReference type="Proteomes" id="UP000009231">
    <property type="component" value="Chromosome"/>
</dbReference>
<name>F6D285_METPW</name>
<dbReference type="PANTHER" id="PTHR34203:SF15">
    <property type="entry name" value="SLL1173 PROTEIN"/>
    <property type="match status" value="1"/>
</dbReference>
<dbReference type="GO" id="GO:0032259">
    <property type="term" value="P:methylation"/>
    <property type="evidence" value="ECO:0007669"/>
    <property type="project" value="UniProtKB-KW"/>
</dbReference>
<evidence type="ECO:0000313" key="2">
    <source>
        <dbReference type="EMBL" id="AEG18602.1"/>
    </source>
</evidence>
<accession>F6D285</accession>
<dbReference type="OrthoDB" id="71204at2157"/>
<dbReference type="EMBL" id="CP002772">
    <property type="protein sequence ID" value="AEG18602.1"/>
    <property type="molecule type" value="Genomic_DNA"/>
</dbReference>
<keyword evidence="2" id="KW-0489">Methyltransferase</keyword>
<dbReference type="InterPro" id="IPR029063">
    <property type="entry name" value="SAM-dependent_MTases_sf"/>
</dbReference>
<feature type="domain" description="Methyltransferase FkbM" evidence="1">
    <location>
        <begin position="140"/>
        <end position="296"/>
    </location>
</feature>
<dbReference type="GeneID" id="10669099"/>
<dbReference type="KEGG" id="mew:MSWAN_1591"/>
<dbReference type="Pfam" id="PF05050">
    <property type="entry name" value="Methyltransf_21"/>
    <property type="match status" value="1"/>
</dbReference>